<dbReference type="Proteomes" id="UP000177870">
    <property type="component" value="Chromosome"/>
</dbReference>
<sequence>MRIVIMLVASIFLLFANVSAAEASVSNPESLNGEWVGTWTSLNSPTYNGVVQMSINQEGDNVFGTSVLGNTKCSPERVFKGNLSGKYKNFIELELAPEQNPTNPISKNWGVITRSRNAISAVYNFENPTSACYGDVGTMFISKIQPYSKIEGITKK</sequence>
<dbReference type="OrthoDB" id="9905107at2"/>
<organism evidence="2 3">
    <name type="scientific">Moorena producens PAL-8-15-08-1</name>
    <dbReference type="NCBI Taxonomy" id="1458985"/>
    <lineage>
        <taxon>Bacteria</taxon>
        <taxon>Bacillati</taxon>
        <taxon>Cyanobacteriota</taxon>
        <taxon>Cyanophyceae</taxon>
        <taxon>Coleofasciculales</taxon>
        <taxon>Coleofasciculaceae</taxon>
        <taxon>Moorena</taxon>
    </lineage>
</organism>
<evidence type="ECO:0000313" key="2">
    <source>
        <dbReference type="EMBL" id="AOW99297.1"/>
    </source>
</evidence>
<keyword evidence="1" id="KW-0732">Signal</keyword>
<feature type="signal peptide" evidence="1">
    <location>
        <begin position="1"/>
        <end position="20"/>
    </location>
</feature>
<name>A0A1D8TNR8_9CYAN</name>
<evidence type="ECO:0000256" key="1">
    <source>
        <dbReference type="SAM" id="SignalP"/>
    </source>
</evidence>
<evidence type="ECO:0000313" key="3">
    <source>
        <dbReference type="Proteomes" id="UP000177870"/>
    </source>
</evidence>
<reference evidence="3" key="1">
    <citation type="submission" date="2016-10" db="EMBL/GenBank/DDBJ databases">
        <title>Comparative genomics uncovers the prolific and rare metabolic potential of the cyanobacterial genus Moorea.</title>
        <authorList>
            <person name="Leao T."/>
            <person name="Castelao G."/>
            <person name="Korobeynikov A."/>
            <person name="Monroe E.A."/>
            <person name="Podell S."/>
            <person name="Glukhov E."/>
            <person name="Allen E."/>
            <person name="Gerwick W.H."/>
            <person name="Gerwick L."/>
        </authorList>
    </citation>
    <scope>NUCLEOTIDE SEQUENCE [LARGE SCALE GENOMIC DNA]</scope>
    <source>
        <strain evidence="3">PAL-8-15-08-1</strain>
    </source>
</reference>
<gene>
    <name evidence="2" type="ORF">BJP34_07350</name>
</gene>
<dbReference type="RefSeq" id="WP_070391783.1">
    <property type="nucleotide sequence ID" value="NZ_CP017599.1"/>
</dbReference>
<protein>
    <submittedName>
        <fullName evidence="2">Uncharacterized protein</fullName>
    </submittedName>
</protein>
<feature type="chain" id="PRO_5009438773" evidence="1">
    <location>
        <begin position="21"/>
        <end position="156"/>
    </location>
</feature>
<dbReference type="AlphaFoldDB" id="A0A1D8TNR8"/>
<dbReference type="EMBL" id="CP017599">
    <property type="protein sequence ID" value="AOW99297.1"/>
    <property type="molecule type" value="Genomic_DNA"/>
</dbReference>
<dbReference type="KEGG" id="mpro:BJP34_07350"/>
<proteinExistence type="predicted"/>
<accession>A0A1D8TNR8</accession>